<keyword evidence="1" id="KW-0460">Magnesium</keyword>
<reference evidence="2 3" key="1">
    <citation type="submission" date="2017-10" db="EMBL/GenBank/DDBJ databases">
        <title>Draft genome of two endophytic bacteria isolated from 'guarana' Paullinia cupana (Mart.) Ducke.</title>
        <authorList>
            <person name="Siqueira K.A."/>
            <person name="Liotti R.G."/>
            <person name="Mendes T.A."/>
            <person name="Soares M.A."/>
        </authorList>
    </citation>
    <scope>NUCLEOTIDE SEQUENCE [LARGE SCALE GENOMIC DNA]</scope>
    <source>
        <strain evidence="2 3">342</strain>
    </source>
</reference>
<evidence type="ECO:0000256" key="1">
    <source>
        <dbReference type="PIRSR" id="PIRSR605493-1"/>
    </source>
</evidence>
<dbReference type="InterPro" id="IPR036704">
    <property type="entry name" value="RraA/RraA-like_sf"/>
</dbReference>
<keyword evidence="3" id="KW-1185">Reference proteome</keyword>
<dbReference type="GO" id="GO:0032259">
    <property type="term" value="P:methylation"/>
    <property type="evidence" value="ECO:0007669"/>
    <property type="project" value="UniProtKB-KW"/>
</dbReference>
<dbReference type="GO" id="GO:0046872">
    <property type="term" value="F:metal ion binding"/>
    <property type="evidence" value="ECO:0007669"/>
    <property type="project" value="UniProtKB-KW"/>
</dbReference>
<organism evidence="2 3">
    <name type="scientific">Pantoea coffeiphila</name>
    <dbReference type="NCBI Taxonomy" id="1465635"/>
    <lineage>
        <taxon>Bacteria</taxon>
        <taxon>Pseudomonadati</taxon>
        <taxon>Pseudomonadota</taxon>
        <taxon>Gammaproteobacteria</taxon>
        <taxon>Enterobacterales</taxon>
        <taxon>Erwiniaceae</taxon>
        <taxon>Pantoea</taxon>
    </lineage>
</organism>
<dbReference type="InterPro" id="IPR005493">
    <property type="entry name" value="RraA/RraA-like"/>
</dbReference>
<keyword evidence="2" id="KW-0489">Methyltransferase</keyword>
<dbReference type="PANTHER" id="PTHR33254">
    <property type="entry name" value="4-HYDROXY-4-METHYL-2-OXOGLUTARATE ALDOLASE 3-RELATED"/>
    <property type="match status" value="1"/>
</dbReference>
<evidence type="ECO:0000313" key="2">
    <source>
        <dbReference type="EMBL" id="PRD15383.1"/>
    </source>
</evidence>
<dbReference type="CDD" id="cd16841">
    <property type="entry name" value="RraA_family"/>
    <property type="match status" value="1"/>
</dbReference>
<dbReference type="Proteomes" id="UP000239181">
    <property type="component" value="Unassembled WGS sequence"/>
</dbReference>
<protein>
    <submittedName>
        <fullName evidence="2">Dimethylmenaquinone methyltransferase</fullName>
    </submittedName>
</protein>
<dbReference type="EMBL" id="PDET01000006">
    <property type="protein sequence ID" value="PRD15383.1"/>
    <property type="molecule type" value="Genomic_DNA"/>
</dbReference>
<keyword evidence="1" id="KW-0479">Metal-binding</keyword>
<comment type="cofactor">
    <cofactor evidence="1">
        <name>Mg(2+)</name>
        <dbReference type="ChEBI" id="CHEBI:18420"/>
    </cofactor>
</comment>
<dbReference type="Gene3D" id="3.50.30.40">
    <property type="entry name" value="Ribonuclease E inhibitor RraA/RraA-like"/>
    <property type="match status" value="1"/>
</dbReference>
<accession>A0A2S9IC67</accession>
<sequence>MSLPSSLLTQLLTIETATLGHIIDHGFMHPQLQCVLPAVRCCGPAVTVSLPEDDGYSLPAALQSAEQGNILVIERLNDDRHACWGAVMTAAAQQVGIVAVVLDGYITDISAIIAASFPVWCKGRSPLTTKKGKQGGSVNKPIICGGVGVNPGDIILADENGVLALPRSEFETHLQQALRMQQQEPLIIEQLKQGISLADIYGHG</sequence>
<dbReference type="PANTHER" id="PTHR33254:SF16">
    <property type="entry name" value="BLR3842 PROTEIN"/>
    <property type="match status" value="1"/>
</dbReference>
<name>A0A2S9IC67_9GAMM</name>
<feature type="binding site" evidence="1">
    <location>
        <position position="108"/>
    </location>
    <ligand>
        <name>Mg(2+)</name>
        <dbReference type="ChEBI" id="CHEBI:18420"/>
    </ligand>
</feature>
<dbReference type="SUPFAM" id="SSF89562">
    <property type="entry name" value="RraA-like"/>
    <property type="match status" value="1"/>
</dbReference>
<feature type="binding site" evidence="1">
    <location>
        <begin position="85"/>
        <end position="88"/>
    </location>
    <ligand>
        <name>substrate</name>
    </ligand>
</feature>
<proteinExistence type="predicted"/>
<gene>
    <name evidence="2" type="ORF">CQW29_10245</name>
</gene>
<dbReference type="OrthoDB" id="8717144at2"/>
<dbReference type="RefSeq" id="WP_105592643.1">
    <property type="nucleotide sequence ID" value="NZ_PDET01000006.1"/>
</dbReference>
<dbReference type="Pfam" id="PF03737">
    <property type="entry name" value="RraA-like"/>
    <property type="match status" value="1"/>
</dbReference>
<keyword evidence="2" id="KW-0808">Transferase</keyword>
<comment type="caution">
    <text evidence="2">The sequence shown here is derived from an EMBL/GenBank/DDBJ whole genome shotgun (WGS) entry which is preliminary data.</text>
</comment>
<dbReference type="AlphaFoldDB" id="A0A2S9IC67"/>
<dbReference type="GO" id="GO:0008168">
    <property type="term" value="F:methyltransferase activity"/>
    <property type="evidence" value="ECO:0007669"/>
    <property type="project" value="UniProtKB-KW"/>
</dbReference>
<evidence type="ECO:0000313" key="3">
    <source>
        <dbReference type="Proteomes" id="UP000239181"/>
    </source>
</evidence>